<name>A0A1Q8ETW7_9PSED</name>
<organism evidence="1 2">
    <name type="scientific">Pseudomonas chlororaphis</name>
    <dbReference type="NCBI Taxonomy" id="587753"/>
    <lineage>
        <taxon>Bacteria</taxon>
        <taxon>Pseudomonadati</taxon>
        <taxon>Pseudomonadota</taxon>
        <taxon>Gammaproteobacteria</taxon>
        <taxon>Pseudomonadales</taxon>
        <taxon>Pseudomonadaceae</taxon>
        <taxon>Pseudomonas</taxon>
    </lineage>
</organism>
<evidence type="ECO:0000313" key="1">
    <source>
        <dbReference type="EMBL" id="OLF55218.1"/>
    </source>
</evidence>
<evidence type="ECO:0000313" key="2">
    <source>
        <dbReference type="Proteomes" id="UP000185578"/>
    </source>
</evidence>
<dbReference type="AlphaFoldDB" id="A0A1Q8ETW7"/>
<gene>
    <name evidence="1" type="ORF">BTN82_09500</name>
</gene>
<sequence length="95" mass="11219">MDRYEAHALEVKIFKSDFIDIKRFIPALKSFEEIADTFKDSSKSFTIHLMLVLDSLPLDENKLRTDLRHLADLYDIKVKVYISTLNDLMNEFQYS</sequence>
<comment type="caution">
    <text evidence="1">The sequence shown here is derived from an EMBL/GenBank/DDBJ whole genome shotgun (WGS) entry which is preliminary data.</text>
</comment>
<proteinExistence type="predicted"/>
<accession>A0A1Q8ETW7</accession>
<protein>
    <submittedName>
        <fullName evidence="1">Uncharacterized protein</fullName>
    </submittedName>
</protein>
<reference evidence="1 2" key="1">
    <citation type="submission" date="2016-12" db="EMBL/GenBank/DDBJ databases">
        <authorList>
            <person name="Song W.-J."/>
            <person name="Kurnit D.M."/>
        </authorList>
    </citation>
    <scope>NUCLEOTIDE SEQUENCE [LARGE SCALE GENOMIC DNA]</scope>
    <source>
        <strain evidence="1 2">PCL1601</strain>
    </source>
</reference>
<dbReference type="EMBL" id="MSCT01000008">
    <property type="protein sequence ID" value="OLF55218.1"/>
    <property type="molecule type" value="Genomic_DNA"/>
</dbReference>
<dbReference type="Proteomes" id="UP000185578">
    <property type="component" value="Unassembled WGS sequence"/>
</dbReference>